<dbReference type="InterPro" id="IPR012340">
    <property type="entry name" value="NA-bd_OB-fold"/>
</dbReference>
<evidence type="ECO:0000259" key="22">
    <source>
        <dbReference type="PROSITE" id="PS50126"/>
    </source>
</evidence>
<evidence type="ECO:0000256" key="5">
    <source>
        <dbReference type="ARBA" id="ARBA00022448"/>
    </source>
</evidence>
<dbReference type="GO" id="GO:0005886">
    <property type="term" value="C:plasma membrane"/>
    <property type="evidence" value="ECO:0007669"/>
    <property type="project" value="UniProtKB-SubCell"/>
</dbReference>
<sequence>MLVNPTLRHGGRAHPFSYPSPPLFLSSPWRTSLLIASSRVCPFAPFSRSFSSFPSLGWKRRRSRVGASLESVPCEVGGSADDGAGTVSNKFSVEIPFGNRRILVETGHIGRQASASVTVTDGETIVYCSVCLSDVPSEPSDFFPLTVNYQERLSAAGRTSGGFFKREGRAKDHENASQLPVELVVGSLNEKGEQKTMRLIDRPLRPTMPKGFYYETQILSWVFSYDGIHSPDCLAVTAAGIAVALSEVPNTKIIAGVRIGLVGEKFVVNPTTKEMEESELDLIIAGTDSAILMIEGYCNFLTEERLLEAVEIGQVAIREICYEVESLVKKCGKRKLVEAIKLPPIELYRHVEDISGDDLVKALQIKNKIPRRKSLSAIEENVLTILTEEGYVLKEETIGGVEVSEDVYEEEDEDEVIVVDGEVDEGDVHIKPMSRKPVPLLFSEVDVKLVFKEVTSKLLRKRIVEGGKRSDGRSPSEIRPINSQCRLLPRAHGSALFTRGETQSLAVVTLGDKQMAQRIDNLVDTEELKRFYLQYSFPPSCVGEVRRMGAPSRREIGHGMLAERALEPILPSEEEFPYTIRVESTITESNGSSSMASVCGGCLALLDAGVPIKNSVAGIAMGMVLDTKEFGGDGTPLILSDISGSEDASGDMDLKVAGDENGITAFQMDIKVGGITLPVMQQALVQARDGRKHVLAEMMKSSPPPSKQLSKYAPLIHVMKVKPDKVNIIIGSGGKKVKSIIEETGVEAIETQDDGLIKITAKDLSSLEKSKAIIANLTMVPTVGDIYRNCEIKSIAPYGAFVEIAQGREGLCHISELSSTWLAKAEDVVNVGDRVDVKLIEINEKGQLRLSRRALLPDGDLDTSGKPKTSNSIKENIPPQDDLVKIAAKKPLRKDETGQIVDQGENSQKKITVPLKEATSAQGKLSDKSKEKAIKKLARPVRDGQFVNKQKKSIDKAVTGVVPSEGLVNGEVKTGIPLIYLEMSHQEMETLNQDCSIQRVLQNKDWKVEEIEKLIEKLAKLSKNLQAANEKSKAVTKASDMKAIKQHMQKDIDEVGKIARLAKSKLEELDRDNLASRQKPGCGKGSGVDRSRTATTIALKKKLKERMSEFQTLRETIKQEYREVVERRVFTVTGNRADEETIDHLIETGNSEQIFQKAIQEQGRGQQVMDTLAEIHERHNTVKDLERKLLELQQIFVDMAVLVDAQGEILDNIESQVSSAVDHVQSGTVALQKAKKLQKNSRKWMCIAIIILLLIVVIIVVAVIKPWSKGG</sequence>
<feature type="region of interest" description="Disordered" evidence="20">
    <location>
        <begin position="857"/>
        <end position="877"/>
    </location>
</feature>
<dbReference type="InterPro" id="IPR027408">
    <property type="entry name" value="PNPase/RNase_PH_dom_sf"/>
</dbReference>
<dbReference type="InterPro" id="IPR006012">
    <property type="entry name" value="Syntaxin/epimorphin_CS"/>
</dbReference>
<dbReference type="InterPro" id="IPR036612">
    <property type="entry name" value="KH_dom_type_1_sf"/>
</dbReference>
<dbReference type="GO" id="GO:0003723">
    <property type="term" value="F:RNA binding"/>
    <property type="evidence" value="ECO:0007669"/>
    <property type="project" value="UniProtKB-UniRule"/>
</dbReference>
<dbReference type="Pfam" id="PF00013">
    <property type="entry name" value="KH_1"/>
    <property type="match status" value="1"/>
</dbReference>
<evidence type="ECO:0000256" key="3">
    <source>
        <dbReference type="ARBA" id="ARBA00009063"/>
    </source>
</evidence>
<dbReference type="EC" id="2.7.7.8" evidence="4"/>
<dbReference type="Pfam" id="PF05739">
    <property type="entry name" value="SNARE"/>
    <property type="match status" value="1"/>
</dbReference>
<dbReference type="PANTHER" id="PTHR11252:SF0">
    <property type="entry name" value="POLYRIBONUCLEOTIDE NUCLEOTIDYLTRANSFERASE 1, MITOCHONDRIAL"/>
    <property type="match status" value="1"/>
</dbReference>
<evidence type="ECO:0000256" key="13">
    <source>
        <dbReference type="ARBA" id="ARBA00022884"/>
    </source>
</evidence>
<keyword evidence="19" id="KW-0175">Coiled coil</keyword>
<feature type="coiled-coil region" evidence="19">
    <location>
        <begin position="1004"/>
        <end position="1038"/>
    </location>
</feature>
<gene>
    <name evidence="24" type="ORF">C4D60_Mb07t12590</name>
</gene>
<dbReference type="NCBIfam" id="TIGR03591">
    <property type="entry name" value="polynuc_phos"/>
    <property type="match status" value="1"/>
</dbReference>
<dbReference type="SMART" id="SM00316">
    <property type="entry name" value="S1"/>
    <property type="match status" value="1"/>
</dbReference>
<evidence type="ECO:0000256" key="4">
    <source>
        <dbReference type="ARBA" id="ARBA00012416"/>
    </source>
</evidence>
<dbReference type="GO" id="GO:0005484">
    <property type="term" value="F:SNAP receptor activity"/>
    <property type="evidence" value="ECO:0007669"/>
    <property type="project" value="InterPro"/>
</dbReference>
<evidence type="ECO:0000256" key="11">
    <source>
        <dbReference type="ARBA" id="ARBA00022722"/>
    </source>
</evidence>
<evidence type="ECO:0000256" key="14">
    <source>
        <dbReference type="ARBA" id="ARBA00022927"/>
    </source>
</evidence>
<dbReference type="FunFam" id="2.40.50.140:FF:000158">
    <property type="entry name" value="Polyribonucleotide nucleotidyltransferase 1, chloroplastic"/>
    <property type="match status" value="1"/>
</dbReference>
<feature type="domain" description="T-SNARE coiled-coil homology" evidence="23">
    <location>
        <begin position="1172"/>
        <end position="1234"/>
    </location>
</feature>
<dbReference type="PROSITE" id="PS50084">
    <property type="entry name" value="KH_TYPE_1"/>
    <property type="match status" value="1"/>
</dbReference>
<dbReference type="NCBIfam" id="NF008805">
    <property type="entry name" value="PRK11824.1"/>
    <property type="match status" value="1"/>
</dbReference>
<feature type="transmembrane region" description="Helical" evidence="21">
    <location>
        <begin position="1244"/>
        <end position="1264"/>
    </location>
</feature>
<dbReference type="CDD" id="cd04472">
    <property type="entry name" value="S1_PNPase"/>
    <property type="match status" value="1"/>
</dbReference>
<dbReference type="EMBL" id="PYDT01000005">
    <property type="protein sequence ID" value="THU60427.1"/>
    <property type="molecule type" value="Genomic_DNA"/>
</dbReference>
<keyword evidence="11" id="KW-0540">Nuclease</keyword>
<keyword evidence="5" id="KW-0813">Transport</keyword>
<proteinExistence type="inferred from homology"/>
<dbReference type="Gene3D" id="1.20.5.110">
    <property type="match status" value="1"/>
</dbReference>
<evidence type="ECO:0000256" key="8">
    <source>
        <dbReference type="ARBA" id="ARBA00022664"/>
    </source>
</evidence>
<evidence type="ECO:0000256" key="18">
    <source>
        <dbReference type="RuleBase" id="RU003858"/>
    </source>
</evidence>
<keyword evidence="10" id="KW-0548">Nucleotidyltransferase</keyword>
<comment type="similarity">
    <text evidence="2">Belongs to the polyribonucleotide nucleotidyltransferase family.</text>
</comment>
<evidence type="ECO:0000256" key="20">
    <source>
        <dbReference type="SAM" id="MobiDB-lite"/>
    </source>
</evidence>
<dbReference type="Gene3D" id="3.30.230.70">
    <property type="entry name" value="GHMP Kinase, N-terminal domain"/>
    <property type="match status" value="3"/>
</dbReference>
<dbReference type="FunFam" id="3.30.1370.10:FF:000001">
    <property type="entry name" value="Polyribonucleotide nucleotidyltransferase"/>
    <property type="match status" value="1"/>
</dbReference>
<name>A0A4S8JEV0_MUSBA</name>
<dbReference type="Pfam" id="PF03725">
    <property type="entry name" value="RNase_PH_C"/>
    <property type="match status" value="1"/>
</dbReference>
<evidence type="ECO:0000259" key="23">
    <source>
        <dbReference type="PROSITE" id="PS50192"/>
    </source>
</evidence>
<keyword evidence="8" id="KW-0507">mRNA processing</keyword>
<keyword evidence="21" id="KW-0812">Transmembrane</keyword>
<dbReference type="GO" id="GO:0000965">
    <property type="term" value="P:mitochondrial RNA 3'-end processing"/>
    <property type="evidence" value="ECO:0007669"/>
    <property type="project" value="TreeGrafter"/>
</dbReference>
<evidence type="ECO:0000256" key="1">
    <source>
        <dbReference type="ARBA" id="ARBA00004521"/>
    </source>
</evidence>
<dbReference type="InterPro" id="IPR003029">
    <property type="entry name" value="S1_domain"/>
</dbReference>
<dbReference type="Pfam" id="PF00575">
    <property type="entry name" value="S1"/>
    <property type="match status" value="1"/>
</dbReference>
<keyword evidence="13 17" id="KW-0694">RNA-binding</keyword>
<dbReference type="CDD" id="cd15848">
    <property type="entry name" value="SNARE_syntaxin1-like"/>
    <property type="match status" value="1"/>
</dbReference>
<dbReference type="InterPro" id="IPR010989">
    <property type="entry name" value="SNARE"/>
</dbReference>
<dbReference type="GO" id="GO:0005829">
    <property type="term" value="C:cytosol"/>
    <property type="evidence" value="ECO:0007669"/>
    <property type="project" value="TreeGrafter"/>
</dbReference>
<evidence type="ECO:0000256" key="21">
    <source>
        <dbReference type="SAM" id="Phobius"/>
    </source>
</evidence>
<evidence type="ECO:0000256" key="10">
    <source>
        <dbReference type="ARBA" id="ARBA00022695"/>
    </source>
</evidence>
<evidence type="ECO:0000256" key="19">
    <source>
        <dbReference type="SAM" id="Coils"/>
    </source>
</evidence>
<dbReference type="GO" id="GO:0006886">
    <property type="term" value="P:intracellular protein transport"/>
    <property type="evidence" value="ECO:0007669"/>
    <property type="project" value="InterPro"/>
</dbReference>
<dbReference type="InterPro" id="IPR001247">
    <property type="entry name" value="ExoRNase_PH_dom1"/>
</dbReference>
<keyword evidence="25" id="KW-1185">Reference proteome</keyword>
<keyword evidence="9" id="KW-0808">Transferase</keyword>
<evidence type="ECO:0000256" key="12">
    <source>
        <dbReference type="ARBA" id="ARBA00022801"/>
    </source>
</evidence>
<dbReference type="SUPFAM" id="SSF47661">
    <property type="entry name" value="t-snare proteins"/>
    <property type="match status" value="1"/>
</dbReference>
<dbReference type="Pfam" id="PF01138">
    <property type="entry name" value="RNase_PH"/>
    <property type="match status" value="2"/>
</dbReference>
<dbReference type="InterPro" id="IPR004088">
    <property type="entry name" value="KH_dom_type_1"/>
</dbReference>
<dbReference type="GO" id="GO:0004654">
    <property type="term" value="F:polyribonucleotide nucleotidyltransferase activity"/>
    <property type="evidence" value="ECO:0007669"/>
    <property type="project" value="UniProtKB-EC"/>
</dbReference>
<dbReference type="Gene3D" id="2.40.50.140">
    <property type="entry name" value="Nucleic acid-binding proteins"/>
    <property type="match status" value="1"/>
</dbReference>
<dbReference type="PROSITE" id="PS50192">
    <property type="entry name" value="T_SNARE"/>
    <property type="match status" value="1"/>
</dbReference>
<evidence type="ECO:0000256" key="7">
    <source>
        <dbReference type="ARBA" id="ARBA00022640"/>
    </source>
</evidence>
<dbReference type="FunFam" id="3.30.230.70:FF:000013">
    <property type="entry name" value="Polyribonucleotide nucleotidyltransferase"/>
    <property type="match status" value="1"/>
</dbReference>
<dbReference type="CDD" id="cd02393">
    <property type="entry name" value="KH-I_PNPase"/>
    <property type="match status" value="1"/>
</dbReference>
<dbReference type="CDD" id="cd11364">
    <property type="entry name" value="RNase_PH_PNPase_2"/>
    <property type="match status" value="1"/>
</dbReference>
<dbReference type="GO" id="GO:0000958">
    <property type="term" value="P:mitochondrial mRNA catabolic process"/>
    <property type="evidence" value="ECO:0007669"/>
    <property type="project" value="TreeGrafter"/>
</dbReference>
<evidence type="ECO:0000256" key="2">
    <source>
        <dbReference type="ARBA" id="ARBA00007404"/>
    </source>
</evidence>
<dbReference type="Proteomes" id="UP000317650">
    <property type="component" value="Chromosome 7"/>
</dbReference>
<dbReference type="GO" id="GO:0000175">
    <property type="term" value="F:3'-5'-RNA exonuclease activity"/>
    <property type="evidence" value="ECO:0007669"/>
    <property type="project" value="TreeGrafter"/>
</dbReference>
<dbReference type="InterPro" id="IPR020568">
    <property type="entry name" value="Ribosomal_Su5_D2-typ_SF"/>
</dbReference>
<keyword evidence="12" id="KW-0378">Hydrolase</keyword>
<evidence type="ECO:0000256" key="17">
    <source>
        <dbReference type="PROSITE-ProRule" id="PRU00117"/>
    </source>
</evidence>
<keyword evidence="14" id="KW-0653">Protein transport</keyword>
<dbReference type="SMART" id="SM00503">
    <property type="entry name" value="SynN"/>
    <property type="match status" value="1"/>
</dbReference>
<dbReference type="STRING" id="52838.A0A4S8JEV0"/>
<keyword evidence="7" id="KW-0934">Plastid</keyword>
<evidence type="ECO:0000256" key="6">
    <source>
        <dbReference type="ARBA" id="ARBA00022528"/>
    </source>
</evidence>
<dbReference type="AlphaFoldDB" id="A0A4S8JEV0"/>
<dbReference type="Pfam" id="PF00804">
    <property type="entry name" value="Syntaxin"/>
    <property type="match status" value="1"/>
</dbReference>
<dbReference type="SUPFAM" id="SSF55666">
    <property type="entry name" value="Ribonuclease PH domain 2-like"/>
    <property type="match status" value="2"/>
</dbReference>
<dbReference type="InterPro" id="IPR015847">
    <property type="entry name" value="ExoRNase_PH_dom2"/>
</dbReference>
<feature type="domain" description="S1 motif" evidence="22">
    <location>
        <begin position="784"/>
        <end position="853"/>
    </location>
</feature>
<comment type="similarity">
    <text evidence="3 18">Belongs to the syntaxin family.</text>
</comment>
<dbReference type="Gene3D" id="3.30.1370.10">
    <property type="entry name" value="K Homology domain, type 1"/>
    <property type="match status" value="1"/>
</dbReference>
<dbReference type="PROSITE" id="PS50126">
    <property type="entry name" value="S1"/>
    <property type="match status" value="1"/>
</dbReference>
<dbReference type="InterPro" id="IPR000727">
    <property type="entry name" value="T_SNARE_dom"/>
</dbReference>
<dbReference type="InterPro" id="IPR036345">
    <property type="entry name" value="ExoRNase_PH_dom2_sf"/>
</dbReference>
<keyword evidence="21" id="KW-0472">Membrane</keyword>
<dbReference type="SUPFAM" id="SSF50249">
    <property type="entry name" value="Nucleic acid-binding proteins"/>
    <property type="match status" value="1"/>
</dbReference>
<dbReference type="GO" id="GO:0006397">
    <property type="term" value="P:mRNA processing"/>
    <property type="evidence" value="ECO:0007669"/>
    <property type="project" value="UniProtKB-KW"/>
</dbReference>
<evidence type="ECO:0000256" key="16">
    <source>
        <dbReference type="ARBA" id="ARBA00031451"/>
    </source>
</evidence>
<dbReference type="SMART" id="SM00397">
    <property type="entry name" value="t_SNARE"/>
    <property type="match status" value="1"/>
</dbReference>
<evidence type="ECO:0000256" key="15">
    <source>
        <dbReference type="ARBA" id="ARBA00022946"/>
    </source>
</evidence>
<dbReference type="InterPro" id="IPR012162">
    <property type="entry name" value="PNPase"/>
</dbReference>
<comment type="subcellular location">
    <subcellularLocation>
        <location evidence="1">Cell membrane</location>
        <topology evidence="1">Single-pass type IV membrane protein</topology>
    </subcellularLocation>
</comment>
<evidence type="ECO:0000313" key="24">
    <source>
        <dbReference type="EMBL" id="THU60427.1"/>
    </source>
</evidence>
<accession>A0A4S8JEV0</accession>
<dbReference type="GO" id="GO:0009570">
    <property type="term" value="C:chloroplast stroma"/>
    <property type="evidence" value="ECO:0007669"/>
    <property type="project" value="TreeGrafter"/>
</dbReference>
<keyword evidence="6" id="KW-0150">Chloroplast</keyword>
<protein>
    <recommendedName>
        <fullName evidence="4">polyribonucleotide nucleotidyltransferase</fullName>
        <ecNumber evidence="4">2.7.7.8</ecNumber>
    </recommendedName>
    <alternativeName>
        <fullName evidence="16">Polynucleotide phosphorylase 1</fullName>
    </alternativeName>
</protein>
<dbReference type="PROSITE" id="PS00914">
    <property type="entry name" value="SYNTAXIN"/>
    <property type="match status" value="1"/>
</dbReference>
<dbReference type="InterPro" id="IPR004087">
    <property type="entry name" value="KH_dom"/>
</dbReference>
<dbReference type="FunFam" id="1.20.5.110:FF:000008">
    <property type="entry name" value="Syntaxin 132"/>
    <property type="match status" value="1"/>
</dbReference>
<dbReference type="CDD" id="cd00179">
    <property type="entry name" value="SynN"/>
    <property type="match status" value="1"/>
</dbReference>
<dbReference type="SMART" id="SM00322">
    <property type="entry name" value="KH"/>
    <property type="match status" value="1"/>
</dbReference>
<dbReference type="SUPFAM" id="SSF54791">
    <property type="entry name" value="Eukaryotic type KH-domain (KH-domain type I)"/>
    <property type="match status" value="1"/>
</dbReference>
<dbReference type="HAMAP" id="MF_01595">
    <property type="entry name" value="PNPase"/>
    <property type="match status" value="1"/>
</dbReference>
<organism evidence="24 25">
    <name type="scientific">Musa balbisiana</name>
    <name type="common">Banana</name>
    <dbReference type="NCBI Taxonomy" id="52838"/>
    <lineage>
        <taxon>Eukaryota</taxon>
        <taxon>Viridiplantae</taxon>
        <taxon>Streptophyta</taxon>
        <taxon>Embryophyta</taxon>
        <taxon>Tracheophyta</taxon>
        <taxon>Spermatophyta</taxon>
        <taxon>Magnoliopsida</taxon>
        <taxon>Liliopsida</taxon>
        <taxon>Zingiberales</taxon>
        <taxon>Musaceae</taxon>
        <taxon>Musa</taxon>
    </lineage>
</organism>
<keyword evidence="15" id="KW-0809">Transit peptide</keyword>
<comment type="caution">
    <text evidence="24">The sequence shown here is derived from an EMBL/GenBank/DDBJ whole genome shotgun (WGS) entry which is preliminary data.</text>
</comment>
<dbReference type="GO" id="GO:0005739">
    <property type="term" value="C:mitochondrion"/>
    <property type="evidence" value="ECO:0007669"/>
    <property type="project" value="TreeGrafter"/>
</dbReference>
<keyword evidence="21" id="KW-1133">Transmembrane helix</keyword>
<dbReference type="SUPFAM" id="SSF54211">
    <property type="entry name" value="Ribosomal protein S5 domain 2-like"/>
    <property type="match status" value="2"/>
</dbReference>
<evidence type="ECO:0000313" key="25">
    <source>
        <dbReference type="Proteomes" id="UP000317650"/>
    </source>
</evidence>
<evidence type="ECO:0000256" key="9">
    <source>
        <dbReference type="ARBA" id="ARBA00022679"/>
    </source>
</evidence>
<reference evidence="24 25" key="1">
    <citation type="journal article" date="2019" name="Nat. Plants">
        <title>Genome sequencing of Musa balbisiana reveals subgenome evolution and function divergence in polyploid bananas.</title>
        <authorList>
            <person name="Yao X."/>
        </authorList>
    </citation>
    <scope>NUCLEOTIDE SEQUENCE [LARGE SCALE GENOMIC DNA]</scope>
    <source>
        <strain evidence="25">cv. DH-PKW</strain>
        <tissue evidence="24">Leaves</tissue>
    </source>
</reference>
<dbReference type="Gene3D" id="1.20.58.70">
    <property type="match status" value="1"/>
</dbReference>
<dbReference type="InterPro" id="IPR006011">
    <property type="entry name" value="Syntaxin_N"/>
</dbReference>
<dbReference type="GO" id="GO:0016192">
    <property type="term" value="P:vesicle-mediated transport"/>
    <property type="evidence" value="ECO:0007669"/>
    <property type="project" value="InterPro"/>
</dbReference>
<dbReference type="PANTHER" id="PTHR11252">
    <property type="entry name" value="POLYRIBONUCLEOTIDE NUCLEOTIDYLTRANSFERASE"/>
    <property type="match status" value="1"/>
</dbReference>